<keyword evidence="3" id="KW-1185">Reference proteome</keyword>
<dbReference type="OrthoDB" id="414175at2759"/>
<keyword evidence="1" id="KW-1133">Transmembrane helix</keyword>
<sequence>MNNRNQFSHRRAFISFLIFVGVSSLVFILWSWQKLNTEEAEEIFIPDNVNYFNSSQKPLAVIFIHTCKGTFERIVTIEHTWSQHPLILNGTFKIELIVANDVKRHSEFPIVEVGCTHERIDATCRFQSAYNYFYQKYPSVPFLFSADDDIWLNLDNLYKYIQNLMRIYNPFENLVFKGHANLERTKLYFLHGGCGWLMSNCYIKFVIENNISLNDYFPYSRYRQPDTSQSIIVRRIFKHIYEWDEYHMQGFECKTCAPDIILNNNYELLPKCGNHKVYGRVNDIISFHTISWGNVGFTIARHIGSLPSWVLFEKINKIQGVILCKEIKNVTKVADWSVESLKKRAKLLKPSDIKLPLTDFSKLKDEHFLNY</sequence>
<keyword evidence="1" id="KW-0812">Transmembrane</keyword>
<comment type="caution">
    <text evidence="2">The sequence shown here is derived from an EMBL/GenBank/DDBJ whole genome shotgun (WGS) entry which is preliminary data.</text>
</comment>
<feature type="transmembrane region" description="Helical" evidence="1">
    <location>
        <begin position="12"/>
        <end position="32"/>
    </location>
</feature>
<accession>A0A1J4JC70</accession>
<keyword evidence="1" id="KW-0472">Membrane</keyword>
<organism evidence="2 3">
    <name type="scientific">Tritrichomonas foetus</name>
    <dbReference type="NCBI Taxonomy" id="1144522"/>
    <lineage>
        <taxon>Eukaryota</taxon>
        <taxon>Metamonada</taxon>
        <taxon>Parabasalia</taxon>
        <taxon>Tritrichomonadida</taxon>
        <taxon>Tritrichomonadidae</taxon>
        <taxon>Tritrichomonas</taxon>
    </lineage>
</organism>
<gene>
    <name evidence="2" type="ORF">TRFO_37048</name>
</gene>
<dbReference type="VEuPathDB" id="TrichDB:TRFO_37048"/>
<evidence type="ECO:0000313" key="3">
    <source>
        <dbReference type="Proteomes" id="UP000179807"/>
    </source>
</evidence>
<dbReference type="AlphaFoldDB" id="A0A1J4JC70"/>
<proteinExistence type="predicted"/>
<dbReference type="EMBL" id="MLAK01001156">
    <property type="protein sequence ID" value="OHS96736.1"/>
    <property type="molecule type" value="Genomic_DNA"/>
</dbReference>
<reference evidence="2" key="1">
    <citation type="submission" date="2016-10" db="EMBL/GenBank/DDBJ databases">
        <authorList>
            <person name="Benchimol M."/>
            <person name="Almeida L.G."/>
            <person name="Vasconcelos A.T."/>
            <person name="Perreira-Neves A."/>
            <person name="Rosa I.A."/>
            <person name="Tasca T."/>
            <person name="Bogo M.R."/>
            <person name="de Souza W."/>
        </authorList>
    </citation>
    <scope>NUCLEOTIDE SEQUENCE [LARGE SCALE GENOMIC DNA]</scope>
    <source>
        <strain evidence="2">K</strain>
    </source>
</reference>
<dbReference type="Proteomes" id="UP000179807">
    <property type="component" value="Unassembled WGS sequence"/>
</dbReference>
<dbReference type="Gene3D" id="3.90.550.50">
    <property type="match status" value="1"/>
</dbReference>
<evidence type="ECO:0000256" key="1">
    <source>
        <dbReference type="SAM" id="Phobius"/>
    </source>
</evidence>
<evidence type="ECO:0000313" key="2">
    <source>
        <dbReference type="EMBL" id="OHS96736.1"/>
    </source>
</evidence>
<protein>
    <recommendedName>
        <fullName evidence="4">Hexosyltransferase</fullName>
    </recommendedName>
</protein>
<name>A0A1J4JC70_9EUKA</name>
<dbReference type="GeneID" id="94845904"/>
<dbReference type="RefSeq" id="XP_068349873.1">
    <property type="nucleotide sequence ID" value="XM_068511200.1"/>
</dbReference>
<evidence type="ECO:0008006" key="4">
    <source>
        <dbReference type="Google" id="ProtNLM"/>
    </source>
</evidence>